<comment type="subunit">
    <text evidence="10">Forms an energy-coupling factor (ECF) transporter complex composed of an ATP-binding protein (A component, CbiO), a transmembrane protein (T component, CbiQ) and 2 possible substrate-capture proteins (S components, CbiM and CbiN) of unknown stoichimetry.</text>
</comment>
<proteinExistence type="inferred from homology"/>
<dbReference type="RefSeq" id="WP_091539043.1">
    <property type="nucleotide sequence ID" value="NZ_FMUS01000001.1"/>
</dbReference>
<name>A0A1G5ARB7_9FIRM</name>
<dbReference type="NCBIfam" id="NF002780">
    <property type="entry name" value="PRK02898.1"/>
    <property type="match status" value="1"/>
</dbReference>
<keyword evidence="4 10" id="KW-0169">Cobalamin biosynthesis</keyword>
<evidence type="ECO:0000313" key="11">
    <source>
        <dbReference type="EMBL" id="SCX80443.1"/>
    </source>
</evidence>
<dbReference type="OrthoDB" id="1551318at2"/>
<dbReference type="GO" id="GO:0009236">
    <property type="term" value="P:cobalamin biosynthetic process"/>
    <property type="evidence" value="ECO:0007669"/>
    <property type="project" value="UniProtKB-UniRule"/>
</dbReference>
<dbReference type="UniPathway" id="UPA00148"/>
<keyword evidence="2 10" id="KW-0813">Transport</keyword>
<evidence type="ECO:0000256" key="4">
    <source>
        <dbReference type="ARBA" id="ARBA00022573"/>
    </source>
</evidence>
<keyword evidence="5 10" id="KW-0812">Transmembrane</keyword>
<protein>
    <recommendedName>
        <fullName evidence="10">Cobalt transport protein CbiN</fullName>
    </recommendedName>
    <alternativeName>
        <fullName evidence="10">Energy-coupling factor transporter probable substrate-capture protein CbiN</fullName>
        <shortName evidence="10">ECF transporter S component CbiN</shortName>
    </alternativeName>
</protein>
<dbReference type="GO" id="GO:0015087">
    <property type="term" value="F:cobalt ion transmembrane transporter activity"/>
    <property type="evidence" value="ECO:0007669"/>
    <property type="project" value="UniProtKB-UniRule"/>
</dbReference>
<dbReference type="PANTHER" id="PTHR38662:SF1">
    <property type="entry name" value="COBALT TRANSPORT PROTEIN CBIN"/>
    <property type="match status" value="1"/>
</dbReference>
<comment type="subcellular location">
    <subcellularLocation>
        <location evidence="10">Cell membrane</location>
        <topology evidence="10">Multi-pass membrane protein</topology>
    </subcellularLocation>
</comment>
<comment type="function">
    <text evidence="10">Part of the energy-coupling factor (ECF) transporter complex CbiMNOQ involved in cobalt import.</text>
</comment>
<keyword evidence="1 10" id="KW-0171">Cobalt transport</keyword>
<comment type="similarity">
    <text evidence="10">Belongs to the CbiN family.</text>
</comment>
<reference evidence="11 12" key="1">
    <citation type="submission" date="2016-10" db="EMBL/GenBank/DDBJ databases">
        <authorList>
            <person name="de Groot N.N."/>
        </authorList>
    </citation>
    <scope>NUCLEOTIDE SEQUENCE [LARGE SCALE GENOMIC DNA]</scope>
    <source>
        <strain evidence="11 12">DSM 18978</strain>
    </source>
</reference>
<dbReference type="GO" id="GO:0005886">
    <property type="term" value="C:plasma membrane"/>
    <property type="evidence" value="ECO:0007669"/>
    <property type="project" value="UniProtKB-SubCell"/>
</dbReference>
<dbReference type="NCBIfam" id="TIGR01165">
    <property type="entry name" value="cbiN"/>
    <property type="match status" value="1"/>
</dbReference>
<evidence type="ECO:0000313" key="12">
    <source>
        <dbReference type="Proteomes" id="UP000198636"/>
    </source>
</evidence>
<dbReference type="EMBL" id="FMUS01000001">
    <property type="protein sequence ID" value="SCX80443.1"/>
    <property type="molecule type" value="Genomic_DNA"/>
</dbReference>
<evidence type="ECO:0000256" key="2">
    <source>
        <dbReference type="ARBA" id="ARBA00022448"/>
    </source>
</evidence>
<dbReference type="Proteomes" id="UP000198636">
    <property type="component" value="Unassembled WGS sequence"/>
</dbReference>
<gene>
    <name evidence="10" type="primary">cbiN</name>
    <name evidence="11" type="ORF">SAMN03080606_00258</name>
</gene>
<evidence type="ECO:0000256" key="9">
    <source>
        <dbReference type="ARBA" id="ARBA00023285"/>
    </source>
</evidence>
<evidence type="ECO:0000256" key="3">
    <source>
        <dbReference type="ARBA" id="ARBA00022475"/>
    </source>
</evidence>
<evidence type="ECO:0000256" key="10">
    <source>
        <dbReference type="HAMAP-Rule" id="MF_00330"/>
    </source>
</evidence>
<keyword evidence="12" id="KW-1185">Reference proteome</keyword>
<comment type="pathway">
    <text evidence="10">Cofactor biosynthesis; adenosylcobalamin biosynthesis.</text>
</comment>
<keyword evidence="8 10" id="KW-0472">Membrane</keyword>
<evidence type="ECO:0000256" key="8">
    <source>
        <dbReference type="ARBA" id="ARBA00023136"/>
    </source>
</evidence>
<evidence type="ECO:0000256" key="5">
    <source>
        <dbReference type="ARBA" id="ARBA00022692"/>
    </source>
</evidence>
<evidence type="ECO:0000256" key="7">
    <source>
        <dbReference type="ARBA" id="ARBA00023065"/>
    </source>
</evidence>
<dbReference type="STRING" id="1120976.SAMN03080606_00258"/>
<dbReference type="AlphaFoldDB" id="A0A1G5ARB7"/>
<dbReference type="Pfam" id="PF02553">
    <property type="entry name" value="CbiN"/>
    <property type="match status" value="1"/>
</dbReference>
<evidence type="ECO:0000256" key="1">
    <source>
        <dbReference type="ARBA" id="ARBA00022426"/>
    </source>
</evidence>
<dbReference type="InterPro" id="IPR003705">
    <property type="entry name" value="CbiN"/>
</dbReference>
<accession>A0A1G5ARB7</accession>
<dbReference type="PANTHER" id="PTHR38662">
    <property type="entry name" value="COBALT TRANSPORT PROTEIN CBIN"/>
    <property type="match status" value="1"/>
</dbReference>
<sequence length="98" mass="11100">MIKRPFLTNLILIGIVIALVIIPLILHNDAEFQGSDDRAEEAILEIVPEYEPWIDPLWEPPSAEVESFLFALQAAIGAGVIFYWFGYMKGKRKIEKVA</sequence>
<feature type="transmembrane region" description="Helical" evidence="10">
    <location>
        <begin position="67"/>
        <end position="86"/>
    </location>
</feature>
<dbReference type="HAMAP" id="MF_00330">
    <property type="entry name" value="CbiN"/>
    <property type="match status" value="1"/>
</dbReference>
<keyword evidence="6 10" id="KW-1133">Transmembrane helix</keyword>
<keyword evidence="3 10" id="KW-1003">Cell membrane</keyword>
<keyword evidence="7 10" id="KW-0406">Ion transport</keyword>
<evidence type="ECO:0000256" key="6">
    <source>
        <dbReference type="ARBA" id="ARBA00022989"/>
    </source>
</evidence>
<feature type="transmembrane region" description="Helical" evidence="10">
    <location>
        <begin position="7"/>
        <end position="26"/>
    </location>
</feature>
<organism evidence="11 12">
    <name type="scientific">Alkaliphilus peptidifermentans DSM 18978</name>
    <dbReference type="NCBI Taxonomy" id="1120976"/>
    <lineage>
        <taxon>Bacteria</taxon>
        <taxon>Bacillati</taxon>
        <taxon>Bacillota</taxon>
        <taxon>Clostridia</taxon>
        <taxon>Peptostreptococcales</taxon>
        <taxon>Natronincolaceae</taxon>
        <taxon>Alkaliphilus</taxon>
    </lineage>
</organism>
<keyword evidence="9 10" id="KW-0170">Cobalt</keyword>